<dbReference type="InterPro" id="IPR047217">
    <property type="entry name" value="S49_SppA_67K_type_N"/>
</dbReference>
<dbReference type="GO" id="GO:0006465">
    <property type="term" value="P:signal peptide processing"/>
    <property type="evidence" value="ECO:0007669"/>
    <property type="project" value="InterPro"/>
</dbReference>
<gene>
    <name evidence="10" type="ORF">JCM31826_18090</name>
</gene>
<feature type="active site" description="Nucleophile" evidence="7">
    <location>
        <position position="382"/>
    </location>
</feature>
<dbReference type="InterPro" id="IPR047272">
    <property type="entry name" value="S49_SppA_C"/>
</dbReference>
<reference evidence="10 11" key="1">
    <citation type="submission" date="2018-11" db="EMBL/GenBank/DDBJ databases">
        <title>Schleiferia aggregans sp. nov., a moderately thermophilic heterotrophic bacterium isolated from microbial mats at a terrestrial hot spring.</title>
        <authorList>
            <person name="Iino T."/>
            <person name="Ohkuma M."/>
            <person name="Haruta S."/>
        </authorList>
    </citation>
    <scope>NUCLEOTIDE SEQUENCE [LARGE SCALE GENOMIC DNA]</scope>
    <source>
        <strain evidence="10 11">LA</strain>
    </source>
</reference>
<name>A0A401XMT3_9FLAO</name>
<dbReference type="GO" id="GO:0008236">
    <property type="term" value="F:serine-type peptidase activity"/>
    <property type="evidence" value="ECO:0007669"/>
    <property type="project" value="UniProtKB-KW"/>
</dbReference>
<dbReference type="InterPro" id="IPR004635">
    <property type="entry name" value="Pept_S49_SppA"/>
</dbReference>
<feature type="domain" description="Peptidase S49" evidence="9">
    <location>
        <begin position="366"/>
        <end position="517"/>
    </location>
</feature>
<dbReference type="Proteomes" id="UP000286715">
    <property type="component" value="Unassembled WGS sequence"/>
</dbReference>
<dbReference type="InterPro" id="IPR002142">
    <property type="entry name" value="Peptidase_S49"/>
</dbReference>
<evidence type="ECO:0000259" key="9">
    <source>
        <dbReference type="Pfam" id="PF01343"/>
    </source>
</evidence>
<dbReference type="PANTHER" id="PTHR33209:SF1">
    <property type="entry name" value="PEPTIDASE S49 DOMAIN-CONTAINING PROTEIN"/>
    <property type="match status" value="1"/>
</dbReference>
<dbReference type="Pfam" id="PF01343">
    <property type="entry name" value="Peptidase_S49"/>
    <property type="match status" value="2"/>
</dbReference>
<dbReference type="EMBL" id="BHZE01000020">
    <property type="protein sequence ID" value="GCD78327.1"/>
    <property type="molecule type" value="Genomic_DNA"/>
</dbReference>
<keyword evidence="8" id="KW-0812">Transmembrane</keyword>
<keyword evidence="5" id="KW-0720">Serine protease</keyword>
<dbReference type="InterPro" id="IPR029045">
    <property type="entry name" value="ClpP/crotonase-like_dom_sf"/>
</dbReference>
<dbReference type="GO" id="GO:0016020">
    <property type="term" value="C:membrane"/>
    <property type="evidence" value="ECO:0007669"/>
    <property type="project" value="UniProtKB-SubCell"/>
</dbReference>
<keyword evidence="11" id="KW-1185">Reference proteome</keyword>
<dbReference type="InterPro" id="IPR004634">
    <property type="entry name" value="Pept_S49_pIV"/>
</dbReference>
<dbReference type="PANTHER" id="PTHR33209">
    <property type="entry name" value="PROTEASE 4"/>
    <property type="match status" value="1"/>
</dbReference>
<evidence type="ECO:0000256" key="6">
    <source>
        <dbReference type="ARBA" id="ARBA00023136"/>
    </source>
</evidence>
<comment type="subcellular location">
    <subcellularLocation>
        <location evidence="1">Membrane</location>
    </subcellularLocation>
</comment>
<dbReference type="NCBIfam" id="TIGR00706">
    <property type="entry name" value="SppA_dom"/>
    <property type="match status" value="1"/>
</dbReference>
<dbReference type="PIRSF" id="PIRSF001217">
    <property type="entry name" value="Protease_4_SppA"/>
    <property type="match status" value="1"/>
</dbReference>
<evidence type="ECO:0000256" key="5">
    <source>
        <dbReference type="ARBA" id="ARBA00022825"/>
    </source>
</evidence>
<comment type="caution">
    <text evidence="10">The sequence shown here is derived from an EMBL/GenBank/DDBJ whole genome shotgun (WGS) entry which is preliminary data.</text>
</comment>
<protein>
    <submittedName>
        <fullName evidence="10">Signal peptide peptidase SppA</fullName>
    </submittedName>
</protein>
<dbReference type="AlphaFoldDB" id="A0A401XMT3"/>
<evidence type="ECO:0000256" key="1">
    <source>
        <dbReference type="ARBA" id="ARBA00004370"/>
    </source>
</evidence>
<dbReference type="CDD" id="cd07023">
    <property type="entry name" value="S49_Sppa_N_C"/>
    <property type="match status" value="1"/>
</dbReference>
<evidence type="ECO:0000313" key="10">
    <source>
        <dbReference type="EMBL" id="GCD78327.1"/>
    </source>
</evidence>
<keyword evidence="8" id="KW-1133">Transmembrane helix</keyword>
<comment type="similarity">
    <text evidence="2">Belongs to the peptidase S49 family.</text>
</comment>
<feature type="transmembrane region" description="Helical" evidence="8">
    <location>
        <begin position="6"/>
        <end position="26"/>
    </location>
</feature>
<dbReference type="CDD" id="cd07018">
    <property type="entry name" value="S49_SppA_67K_type"/>
    <property type="match status" value="1"/>
</dbReference>
<dbReference type="NCBIfam" id="TIGR00705">
    <property type="entry name" value="SppA_67K"/>
    <property type="match status" value="1"/>
</dbReference>
<evidence type="ECO:0000313" key="11">
    <source>
        <dbReference type="Proteomes" id="UP000286715"/>
    </source>
</evidence>
<feature type="active site" description="Proton donor/acceptor" evidence="7">
    <location>
        <position position="185"/>
    </location>
</feature>
<keyword evidence="3" id="KW-0645">Protease</keyword>
<feature type="domain" description="Peptidase S49" evidence="9">
    <location>
        <begin position="115"/>
        <end position="265"/>
    </location>
</feature>
<accession>A0A401XMT3</accession>
<dbReference type="SUPFAM" id="SSF52096">
    <property type="entry name" value="ClpP/crotonase"/>
    <property type="match status" value="2"/>
</dbReference>
<evidence type="ECO:0000256" key="3">
    <source>
        <dbReference type="ARBA" id="ARBA00022670"/>
    </source>
</evidence>
<evidence type="ECO:0000256" key="2">
    <source>
        <dbReference type="ARBA" id="ARBA00008683"/>
    </source>
</evidence>
<evidence type="ECO:0000256" key="8">
    <source>
        <dbReference type="SAM" id="Phobius"/>
    </source>
</evidence>
<evidence type="ECO:0000256" key="7">
    <source>
        <dbReference type="PIRSR" id="PIRSR001217-1"/>
    </source>
</evidence>
<dbReference type="Gene3D" id="3.90.226.10">
    <property type="entry name" value="2-enoyl-CoA Hydratase, Chain A, domain 1"/>
    <property type="match status" value="3"/>
</dbReference>
<organism evidence="10 11">
    <name type="scientific">Thermaurantimonas aggregans</name>
    <dbReference type="NCBI Taxonomy" id="2173829"/>
    <lineage>
        <taxon>Bacteria</taxon>
        <taxon>Pseudomonadati</taxon>
        <taxon>Bacteroidota</taxon>
        <taxon>Flavobacteriia</taxon>
        <taxon>Flavobacteriales</taxon>
        <taxon>Schleiferiaceae</taxon>
        <taxon>Thermaurantimonas</taxon>
    </lineage>
</organism>
<keyword evidence="6 8" id="KW-0472">Membrane</keyword>
<sequence>MLIASILGGAILIFLIVFTLIGIGMAGQKEFELKENAVLFLDLNYPINERESKNPFENFDPIRGQSQKTVGLYEIVKAIKEAEENEKIAGIYINAGSVVAGMGTLKEIRDALVKFKKSGKFIIAFDENLSQRGYYLSSVADSIYVPEEGIVEFGGLSTAVPFYRKFLENVGIKAEVVRGSNNKFKSAVEPFLEYQISEANREQISTFQNSIWSVLRADIATSRNISPEKLDEIANTREATMPQRAAELGLITRTAYLDEVRDVLVSLTNKEKFEDVQLASASQVASLKKSSKDKTKSSRDRIAIVFAQGEIGSGEGSDTEIGSDRIAEAIRKAHEDEKVKAIVMRVNSPGGAVLASDIILREVIRAKEKKPFIVSFGDLAASGGYYISCMADTIVAQPTTITGSIGVFGLFFSAQDLLNNKLGIRFDVVKTHEYADFGAIDRPLRESERQYLQRYIDKFYGGFLKKVATGRSLDSLYVDSIGQGRVWTGEWGLKLGLVDVLGGLQDAIDIAAKKAGLETYKIVTYPEPEDPITAILKQLGLDPQSKIKKQLGMFYPYYEKIKNLYKQQGLLMRMEYDLLIQ</sequence>
<evidence type="ECO:0000256" key="4">
    <source>
        <dbReference type="ARBA" id="ARBA00022801"/>
    </source>
</evidence>
<keyword evidence="4" id="KW-0378">Hydrolase</keyword>
<proteinExistence type="inferred from homology"/>